<evidence type="ECO:0000313" key="1">
    <source>
        <dbReference type="EMBL" id="AOV16035.1"/>
    </source>
</evidence>
<keyword evidence="2" id="KW-1185">Reference proteome</keyword>
<dbReference type="EMBL" id="CP017448">
    <property type="protein sequence ID" value="AOV16035.1"/>
    <property type="molecule type" value="Genomic_DNA"/>
</dbReference>
<dbReference type="Proteomes" id="UP000095342">
    <property type="component" value="Chromosome"/>
</dbReference>
<name>A0A1D8K4Z7_9GAMM</name>
<dbReference type="AlphaFoldDB" id="A0A1D8K4Z7"/>
<protein>
    <submittedName>
        <fullName evidence="1">Uncharacterized protein</fullName>
    </submittedName>
</protein>
<dbReference type="KEGG" id="aaeo:BJI67_02180"/>
<evidence type="ECO:0000313" key="2">
    <source>
        <dbReference type="Proteomes" id="UP000095342"/>
    </source>
</evidence>
<gene>
    <name evidence="1" type="ORF">BJI67_02180</name>
</gene>
<reference evidence="1 2" key="1">
    <citation type="submission" date="2016-09" db="EMBL/GenBank/DDBJ databases">
        <title>Acidihalobacter prosperus V6 (DSM14174).</title>
        <authorList>
            <person name="Khaleque H.N."/>
            <person name="Ramsay J.P."/>
            <person name="Murphy R.J.T."/>
            <person name="Kaksonen A.H."/>
            <person name="Boxall N.J."/>
            <person name="Watkin E.L.J."/>
        </authorList>
    </citation>
    <scope>NUCLEOTIDE SEQUENCE [LARGE SCALE GENOMIC DNA]</scope>
    <source>
        <strain evidence="1 2">V6</strain>
    </source>
</reference>
<organism evidence="1 2">
    <name type="scientific">Acidihalobacter aeolianus</name>
    <dbReference type="NCBI Taxonomy" id="2792603"/>
    <lineage>
        <taxon>Bacteria</taxon>
        <taxon>Pseudomonadati</taxon>
        <taxon>Pseudomonadota</taxon>
        <taxon>Gammaproteobacteria</taxon>
        <taxon>Chromatiales</taxon>
        <taxon>Ectothiorhodospiraceae</taxon>
        <taxon>Acidihalobacter</taxon>
    </lineage>
</organism>
<proteinExistence type="predicted"/>
<sequence>MPCGSFEETVMLKTITQFCEDNTAFCQGGMRSLIFYRGDEAVKAGAIVRFGRRILVDEDVFLAWVKNGGAAVISGVRRD</sequence>
<accession>A0A1D8K4Z7</accession>